<feature type="domain" description="Glycosyl transferase family 51" evidence="12">
    <location>
        <begin position="59"/>
        <end position="208"/>
    </location>
</feature>
<evidence type="ECO:0000313" key="13">
    <source>
        <dbReference type="EMBL" id="MFD2183738.1"/>
    </source>
</evidence>
<evidence type="ECO:0000256" key="10">
    <source>
        <dbReference type="ARBA" id="ARBA00023316"/>
    </source>
</evidence>
<dbReference type="InterPro" id="IPR011812">
    <property type="entry name" value="Pep_trsgly"/>
</dbReference>
<keyword evidence="14" id="KW-1185">Reference proteome</keyword>
<gene>
    <name evidence="11" type="primary">mtgA</name>
    <name evidence="13" type="ORF">ACFSOX_16410</name>
</gene>
<evidence type="ECO:0000256" key="1">
    <source>
        <dbReference type="ARBA" id="ARBA00022475"/>
    </source>
</evidence>
<dbReference type="InterPro" id="IPR036950">
    <property type="entry name" value="PBP_transglycosylase"/>
</dbReference>
<evidence type="ECO:0000256" key="6">
    <source>
        <dbReference type="ARBA" id="ARBA00022960"/>
    </source>
</evidence>
<organism evidence="13 14">
    <name type="scientific">Rhodoplanes azumiensis</name>
    <dbReference type="NCBI Taxonomy" id="1897628"/>
    <lineage>
        <taxon>Bacteria</taxon>
        <taxon>Pseudomonadati</taxon>
        <taxon>Pseudomonadota</taxon>
        <taxon>Alphaproteobacteria</taxon>
        <taxon>Hyphomicrobiales</taxon>
        <taxon>Nitrobacteraceae</taxon>
        <taxon>Rhodoplanes</taxon>
    </lineage>
</organism>
<name>A0ABW5ALA4_9BRAD</name>
<dbReference type="Pfam" id="PF00912">
    <property type="entry name" value="Transgly"/>
    <property type="match status" value="1"/>
</dbReference>
<evidence type="ECO:0000256" key="9">
    <source>
        <dbReference type="ARBA" id="ARBA00023136"/>
    </source>
</evidence>
<keyword evidence="8 11" id="KW-1133">Transmembrane helix</keyword>
<accession>A0ABW5ALA4</accession>
<proteinExistence type="inferred from homology"/>
<keyword evidence="6 11" id="KW-0133">Cell shape</keyword>
<comment type="function">
    <text evidence="11">Peptidoglycan polymerase that catalyzes glycan chain elongation from lipid-linked precursors.</text>
</comment>
<keyword evidence="9 11" id="KW-0472">Membrane</keyword>
<keyword evidence="4 11" id="KW-0808">Transferase</keyword>
<evidence type="ECO:0000259" key="12">
    <source>
        <dbReference type="Pfam" id="PF00912"/>
    </source>
</evidence>
<comment type="pathway">
    <text evidence="11">Cell wall biogenesis; peptidoglycan biosynthesis.</text>
</comment>
<keyword evidence="2 11" id="KW-0997">Cell inner membrane</keyword>
<dbReference type="InterPro" id="IPR023346">
    <property type="entry name" value="Lysozyme-like_dom_sf"/>
</dbReference>
<dbReference type="EMBL" id="JBHUIW010000020">
    <property type="protein sequence ID" value="MFD2183738.1"/>
    <property type="molecule type" value="Genomic_DNA"/>
</dbReference>
<protein>
    <recommendedName>
        <fullName evidence="11">Biosynthetic peptidoglycan transglycosylase</fullName>
        <ecNumber evidence="11">2.4.99.28</ecNumber>
    </recommendedName>
    <alternativeName>
        <fullName evidence="11">Glycan polymerase</fullName>
    </alternativeName>
    <alternativeName>
        <fullName evidence="11">Peptidoglycan glycosyltransferase MtgA</fullName>
        <shortName evidence="11">PGT</shortName>
    </alternativeName>
</protein>
<dbReference type="SUPFAM" id="SSF53955">
    <property type="entry name" value="Lysozyme-like"/>
    <property type="match status" value="1"/>
</dbReference>
<comment type="subcellular location">
    <subcellularLocation>
        <location evidence="11">Cell inner membrane</location>
        <topology evidence="11">Single-pass membrane protein</topology>
    </subcellularLocation>
</comment>
<comment type="catalytic activity">
    <reaction evidence="11">
        <text>[GlcNAc-(1-&gt;4)-Mur2Ac(oyl-L-Ala-gamma-D-Glu-L-Lys-D-Ala-D-Ala)](n)-di-trans,octa-cis-undecaprenyl diphosphate + beta-D-GlcNAc-(1-&gt;4)-Mur2Ac(oyl-L-Ala-gamma-D-Glu-L-Lys-D-Ala-D-Ala)-di-trans,octa-cis-undecaprenyl diphosphate = [GlcNAc-(1-&gt;4)-Mur2Ac(oyl-L-Ala-gamma-D-Glu-L-Lys-D-Ala-D-Ala)](n+1)-di-trans,octa-cis-undecaprenyl diphosphate + di-trans,octa-cis-undecaprenyl diphosphate + H(+)</text>
        <dbReference type="Rhea" id="RHEA:23708"/>
        <dbReference type="Rhea" id="RHEA-COMP:9602"/>
        <dbReference type="Rhea" id="RHEA-COMP:9603"/>
        <dbReference type="ChEBI" id="CHEBI:15378"/>
        <dbReference type="ChEBI" id="CHEBI:58405"/>
        <dbReference type="ChEBI" id="CHEBI:60033"/>
        <dbReference type="ChEBI" id="CHEBI:78435"/>
        <dbReference type="EC" id="2.4.99.28"/>
    </reaction>
</comment>
<keyword evidence="3 11" id="KW-0328">Glycosyltransferase</keyword>
<keyword evidence="7 11" id="KW-0573">Peptidoglycan synthesis</keyword>
<keyword evidence="1 11" id="KW-1003">Cell membrane</keyword>
<dbReference type="Gene3D" id="1.10.3810.10">
    <property type="entry name" value="Biosynthetic peptidoglycan transglycosylase-like"/>
    <property type="match status" value="1"/>
</dbReference>
<evidence type="ECO:0000256" key="4">
    <source>
        <dbReference type="ARBA" id="ARBA00022679"/>
    </source>
</evidence>
<keyword evidence="5 11" id="KW-0812">Transmembrane</keyword>
<evidence type="ECO:0000256" key="7">
    <source>
        <dbReference type="ARBA" id="ARBA00022984"/>
    </source>
</evidence>
<evidence type="ECO:0000256" key="5">
    <source>
        <dbReference type="ARBA" id="ARBA00022692"/>
    </source>
</evidence>
<evidence type="ECO:0000256" key="3">
    <source>
        <dbReference type="ARBA" id="ARBA00022676"/>
    </source>
</evidence>
<sequence length="239" mass="26204">MSPTIAPRRWLARPAGWRGWLTLGVVVVLVLLLLPYVLTPFLHVGRPVSTLMLGRWLTGQRVERVWVPLADIAPILPRTVIVAEDARFCAHRGVDLAEIRDAIEDDGLLGARGASTISQQLAKNVFLWPGRSFVRKILEAPLAVWMDLVLGKRRVMELYLNVAEWGPDGEFGAEAGARRAFGRSARDLSAGQAALMAAMLPDPHRRNGAKPGPGLRRLAGIHERRAVKARVGCVAAGRR</sequence>
<keyword evidence="10 11" id="KW-0961">Cell wall biogenesis/degradation</keyword>
<dbReference type="Proteomes" id="UP001597314">
    <property type="component" value="Unassembled WGS sequence"/>
</dbReference>
<comment type="caution">
    <text evidence="13">The sequence shown here is derived from an EMBL/GenBank/DDBJ whole genome shotgun (WGS) entry which is preliminary data.</text>
</comment>
<comment type="similarity">
    <text evidence="11">Belongs to the glycosyltransferase 51 family.</text>
</comment>
<dbReference type="PANTHER" id="PTHR30400:SF0">
    <property type="entry name" value="BIOSYNTHETIC PEPTIDOGLYCAN TRANSGLYCOSYLASE"/>
    <property type="match status" value="1"/>
</dbReference>
<dbReference type="InterPro" id="IPR001264">
    <property type="entry name" value="Glyco_trans_51"/>
</dbReference>
<dbReference type="RefSeq" id="WP_378478890.1">
    <property type="nucleotide sequence ID" value="NZ_JBHUIW010000020.1"/>
</dbReference>
<dbReference type="HAMAP" id="MF_00766">
    <property type="entry name" value="PGT_MtgA"/>
    <property type="match status" value="1"/>
</dbReference>
<evidence type="ECO:0000256" key="11">
    <source>
        <dbReference type="HAMAP-Rule" id="MF_00766"/>
    </source>
</evidence>
<reference evidence="14" key="1">
    <citation type="journal article" date="2019" name="Int. J. Syst. Evol. Microbiol.">
        <title>The Global Catalogue of Microorganisms (GCM) 10K type strain sequencing project: providing services to taxonomists for standard genome sequencing and annotation.</title>
        <authorList>
            <consortium name="The Broad Institute Genomics Platform"/>
            <consortium name="The Broad Institute Genome Sequencing Center for Infectious Disease"/>
            <person name="Wu L."/>
            <person name="Ma J."/>
        </authorList>
    </citation>
    <scope>NUCLEOTIDE SEQUENCE [LARGE SCALE GENOMIC DNA]</scope>
    <source>
        <strain evidence="14">CGMCC 1.6774</strain>
    </source>
</reference>
<dbReference type="EC" id="2.4.99.28" evidence="11"/>
<feature type="transmembrane region" description="Helical" evidence="11">
    <location>
        <begin position="20"/>
        <end position="42"/>
    </location>
</feature>
<evidence type="ECO:0000256" key="2">
    <source>
        <dbReference type="ARBA" id="ARBA00022519"/>
    </source>
</evidence>
<dbReference type="PANTHER" id="PTHR30400">
    <property type="entry name" value="MONOFUNCTIONAL BIOSYNTHETIC PEPTIDOGLYCAN TRANSGLYCOSYLASE"/>
    <property type="match status" value="1"/>
</dbReference>
<evidence type="ECO:0000313" key="14">
    <source>
        <dbReference type="Proteomes" id="UP001597314"/>
    </source>
</evidence>
<evidence type="ECO:0000256" key="8">
    <source>
        <dbReference type="ARBA" id="ARBA00022989"/>
    </source>
</evidence>